<name>A0A482X4Y8_LAOST</name>
<evidence type="ECO:0000313" key="3">
    <source>
        <dbReference type="Proteomes" id="UP000291343"/>
    </source>
</evidence>
<dbReference type="OrthoDB" id="10056816at2759"/>
<dbReference type="Proteomes" id="UP000291343">
    <property type="component" value="Unassembled WGS sequence"/>
</dbReference>
<sequence length="188" mass="21329">MSEGEIIHSVPGFCPICGSASPPLGLSGNVTCPRCKNDLDHSIPRVKSEVMDPANDSSDCDEGPVDIKEEIDIDDSHYSSLIREARADIKQEQLPSNPDDDSLADEEEKDRNDGIGQQTECKDKFPNPYVKLYRFDIHNRDVDLYQHRQDDDTVCRADVVLCFLQQLERVAITWRIVISLKKKKKKKK</sequence>
<evidence type="ECO:0000313" key="2">
    <source>
        <dbReference type="EMBL" id="RZF40752.1"/>
    </source>
</evidence>
<feature type="compositionally biased region" description="Acidic residues" evidence="1">
    <location>
        <begin position="98"/>
        <end position="108"/>
    </location>
</feature>
<accession>A0A482X4Y8</accession>
<evidence type="ECO:0000256" key="1">
    <source>
        <dbReference type="SAM" id="MobiDB-lite"/>
    </source>
</evidence>
<dbReference type="InParanoid" id="A0A482X4Y8"/>
<organism evidence="2 3">
    <name type="scientific">Laodelphax striatellus</name>
    <name type="common">Small brown planthopper</name>
    <name type="synonym">Delphax striatella</name>
    <dbReference type="NCBI Taxonomy" id="195883"/>
    <lineage>
        <taxon>Eukaryota</taxon>
        <taxon>Metazoa</taxon>
        <taxon>Ecdysozoa</taxon>
        <taxon>Arthropoda</taxon>
        <taxon>Hexapoda</taxon>
        <taxon>Insecta</taxon>
        <taxon>Pterygota</taxon>
        <taxon>Neoptera</taxon>
        <taxon>Paraneoptera</taxon>
        <taxon>Hemiptera</taxon>
        <taxon>Auchenorrhyncha</taxon>
        <taxon>Fulgoroidea</taxon>
        <taxon>Delphacidae</taxon>
        <taxon>Criomorphinae</taxon>
        <taxon>Laodelphax</taxon>
    </lineage>
</organism>
<feature type="region of interest" description="Disordered" evidence="1">
    <location>
        <begin position="87"/>
        <end position="123"/>
    </location>
</feature>
<dbReference type="AlphaFoldDB" id="A0A482X4Y8"/>
<protein>
    <submittedName>
        <fullName evidence="2">Uncharacterized protein</fullName>
    </submittedName>
</protein>
<comment type="caution">
    <text evidence="2">The sequence shown here is derived from an EMBL/GenBank/DDBJ whole genome shotgun (WGS) entry which is preliminary data.</text>
</comment>
<gene>
    <name evidence="2" type="ORF">LSTR_LSTR011836</name>
</gene>
<keyword evidence="3" id="KW-1185">Reference proteome</keyword>
<reference evidence="2 3" key="1">
    <citation type="journal article" date="2017" name="Gigascience">
        <title>Genome sequence of the small brown planthopper, Laodelphax striatellus.</title>
        <authorList>
            <person name="Zhu J."/>
            <person name="Jiang F."/>
            <person name="Wang X."/>
            <person name="Yang P."/>
            <person name="Bao Y."/>
            <person name="Zhao W."/>
            <person name="Wang W."/>
            <person name="Lu H."/>
            <person name="Wang Q."/>
            <person name="Cui N."/>
            <person name="Li J."/>
            <person name="Chen X."/>
            <person name="Luo L."/>
            <person name="Yu J."/>
            <person name="Kang L."/>
            <person name="Cui F."/>
        </authorList>
    </citation>
    <scope>NUCLEOTIDE SEQUENCE [LARGE SCALE GENOMIC DNA]</scope>
    <source>
        <strain evidence="2">Lst14</strain>
    </source>
</reference>
<proteinExistence type="predicted"/>
<dbReference type="EMBL" id="QKKF02017741">
    <property type="protein sequence ID" value="RZF40752.1"/>
    <property type="molecule type" value="Genomic_DNA"/>
</dbReference>